<dbReference type="EMBL" id="JAEUBE010000414">
    <property type="protein sequence ID" value="KAH3661917.1"/>
    <property type="molecule type" value="Genomic_DNA"/>
</dbReference>
<protein>
    <submittedName>
        <fullName evidence="2">Uncharacterized protein</fullName>
    </submittedName>
</protein>
<evidence type="ECO:0000256" key="1">
    <source>
        <dbReference type="SAM" id="MobiDB-lite"/>
    </source>
</evidence>
<evidence type="ECO:0000313" key="2">
    <source>
        <dbReference type="EMBL" id="KAH3661917.1"/>
    </source>
</evidence>
<proteinExistence type="predicted"/>
<dbReference type="OrthoDB" id="4093188at2759"/>
<dbReference type="Proteomes" id="UP000769157">
    <property type="component" value="Unassembled WGS sequence"/>
</dbReference>
<keyword evidence="3" id="KW-1185">Reference proteome</keyword>
<dbReference type="GeneID" id="70238060"/>
<gene>
    <name evidence="2" type="ORF">OGAPHI_006096</name>
</gene>
<name>A0A9P8NZ73_9ASCO</name>
<evidence type="ECO:0000313" key="3">
    <source>
        <dbReference type="Proteomes" id="UP000769157"/>
    </source>
</evidence>
<reference evidence="2" key="2">
    <citation type="submission" date="2021-01" db="EMBL/GenBank/DDBJ databases">
        <authorList>
            <person name="Schikora-Tamarit M.A."/>
        </authorList>
    </citation>
    <scope>NUCLEOTIDE SEQUENCE</scope>
    <source>
        <strain evidence="2">CBS6075</strain>
    </source>
</reference>
<comment type="caution">
    <text evidence="2">The sequence shown here is derived from an EMBL/GenBank/DDBJ whole genome shotgun (WGS) entry which is preliminary data.</text>
</comment>
<organism evidence="2 3">
    <name type="scientific">Ogataea philodendri</name>
    <dbReference type="NCBI Taxonomy" id="1378263"/>
    <lineage>
        <taxon>Eukaryota</taxon>
        <taxon>Fungi</taxon>
        <taxon>Dikarya</taxon>
        <taxon>Ascomycota</taxon>
        <taxon>Saccharomycotina</taxon>
        <taxon>Pichiomycetes</taxon>
        <taxon>Pichiales</taxon>
        <taxon>Pichiaceae</taxon>
        <taxon>Ogataea</taxon>
    </lineage>
</organism>
<reference evidence="2" key="1">
    <citation type="journal article" date="2021" name="Open Biol.">
        <title>Shared evolutionary footprints suggest mitochondrial oxidative damage underlies multiple complex I losses in fungi.</title>
        <authorList>
            <person name="Schikora-Tamarit M.A."/>
            <person name="Marcet-Houben M."/>
            <person name="Nosek J."/>
            <person name="Gabaldon T."/>
        </authorList>
    </citation>
    <scope>NUCLEOTIDE SEQUENCE</scope>
    <source>
        <strain evidence="2">CBS6075</strain>
    </source>
</reference>
<dbReference type="RefSeq" id="XP_046059021.1">
    <property type="nucleotide sequence ID" value="XM_046207348.1"/>
</dbReference>
<dbReference type="Pfam" id="PF08193">
    <property type="entry name" value="INO80_Ies4"/>
    <property type="match status" value="1"/>
</dbReference>
<dbReference type="GO" id="GO:0031011">
    <property type="term" value="C:Ino80 complex"/>
    <property type="evidence" value="ECO:0007669"/>
    <property type="project" value="InterPro"/>
</dbReference>
<accession>A0A9P8NZ73</accession>
<feature type="region of interest" description="Disordered" evidence="1">
    <location>
        <begin position="1"/>
        <end position="107"/>
    </location>
</feature>
<dbReference type="GO" id="GO:0006338">
    <property type="term" value="P:chromatin remodeling"/>
    <property type="evidence" value="ECO:0007669"/>
    <property type="project" value="InterPro"/>
</dbReference>
<sequence>MSKLVKLQLSSPALAQFPDLPTELLKQKRKPKPKVKAEDEIASSPVRIEGTDENEKKRRIIIKPLKKPGVPSSPVPEDTSSRAETPTGAKARGGGLSGDLDRTGKPCKRWTKKTRVFKTFSGWDVEVGIWRPS</sequence>
<dbReference type="InterPro" id="IPR013175">
    <property type="entry name" value="INO80_su_Ies4"/>
</dbReference>
<feature type="compositionally biased region" description="Basic residues" evidence="1">
    <location>
        <begin position="57"/>
        <end position="66"/>
    </location>
</feature>
<dbReference type="AlphaFoldDB" id="A0A9P8NZ73"/>